<dbReference type="AlphaFoldDB" id="A0A6A5B7R5"/>
<feature type="domain" description="RRM" evidence="9">
    <location>
        <begin position="297"/>
        <end position="374"/>
    </location>
</feature>
<dbReference type="CDD" id="cd12381">
    <property type="entry name" value="RRM4_I_PABPs"/>
    <property type="match status" value="1"/>
</dbReference>
<proteinExistence type="inferred from homology"/>
<accession>A0A6A5B7R5</accession>
<dbReference type="GO" id="GO:0003723">
    <property type="term" value="F:RNA binding"/>
    <property type="evidence" value="ECO:0007669"/>
    <property type="project" value="UniProtKB-UniRule"/>
</dbReference>
<sequence length="576" mass="64601">MNYSSASLYVGDLHEDISEALLFDLFHEVGPIISIRICRDAMTRKSLGYAYVNFQNPQDAERALDTLNYTSVKGRPIRIMWSQRDPSIRKSGIGNIFIKNLDKSIDNKALYDTFSAFGNILSCKVCQATKKNENGENSTESAGYGFVHFETQEAAEKAIAKVNGMLLNGKQVFVGPFVKKSERLKILSNEDSFTNIYVKNLDPSVDDKELREMFSKFGEIQSAVVMRGEDLKSKEFGFINFADHASALLAIDDMHEKEYKGKKLFVGRAQKKSERRAKLKEYFQKLKQEKVNKYKGLNLYVKNLDDSVDDERLKQEFSKFGEITSAKVMLNENKQSRGFGFVCFKTPEAANKALTEMNGHMIGSKPLYVNFAQPKELRRSQLEAQYNARKQPMVPQMMPPFFIANAPGAFPPAGQMLKPRWQPAGGRGGANNRGGMTQRGGAVRGRGATTGAVKNQGNRTANNNIKYNNNARNQPREQPQQITPTQASSQVPQGSSDQLSAEYLANLSDQDQKQLLGDRLFPLVHLREPKNAPKITGMLLDMEVSDILHLIESTDALQQKIKEAVKVLEEHGQTDQ</sequence>
<evidence type="ECO:0000256" key="4">
    <source>
        <dbReference type="ARBA" id="ARBA00022737"/>
    </source>
</evidence>
<dbReference type="SMART" id="SM00361">
    <property type="entry name" value="RRM_1"/>
    <property type="match status" value="3"/>
</dbReference>
<dbReference type="VEuPathDB" id="AmoebaDB:NF0083020"/>
<dbReference type="InterPro" id="IPR003954">
    <property type="entry name" value="RRM_euk-type"/>
</dbReference>
<evidence type="ECO:0000256" key="3">
    <source>
        <dbReference type="ARBA" id="ARBA00022490"/>
    </source>
</evidence>
<protein>
    <recommendedName>
        <fullName evidence="7">Polyadenylate-binding protein</fullName>
        <shortName evidence="7">PABP</shortName>
    </recommendedName>
</protein>
<reference evidence="11 12" key="1">
    <citation type="journal article" date="2019" name="Sci. Rep.">
        <title>Nanopore sequencing improves the draft genome of the human pathogenic amoeba Naegleria fowleri.</title>
        <authorList>
            <person name="Liechti N."/>
            <person name="Schurch N."/>
            <person name="Bruggmann R."/>
            <person name="Wittwer M."/>
        </authorList>
    </citation>
    <scope>NUCLEOTIDE SEQUENCE [LARGE SCALE GENOMIC DNA]</scope>
    <source>
        <strain evidence="11 12">ATCC 30894</strain>
    </source>
</reference>
<dbReference type="RefSeq" id="XP_044559136.1">
    <property type="nucleotide sequence ID" value="XM_044710092.1"/>
</dbReference>
<evidence type="ECO:0000259" key="9">
    <source>
        <dbReference type="PROSITE" id="PS50102"/>
    </source>
</evidence>
<organism evidence="11 12">
    <name type="scientific">Naegleria fowleri</name>
    <name type="common">Brain eating amoeba</name>
    <dbReference type="NCBI Taxonomy" id="5763"/>
    <lineage>
        <taxon>Eukaryota</taxon>
        <taxon>Discoba</taxon>
        <taxon>Heterolobosea</taxon>
        <taxon>Tetramitia</taxon>
        <taxon>Eutetramitia</taxon>
        <taxon>Vahlkampfiidae</taxon>
        <taxon>Naegleria</taxon>
    </lineage>
</organism>
<comment type="subcellular location">
    <subcellularLocation>
        <location evidence="1 7">Cytoplasm</location>
    </subcellularLocation>
</comment>
<evidence type="ECO:0000256" key="1">
    <source>
        <dbReference type="ARBA" id="ARBA00004496"/>
    </source>
</evidence>
<dbReference type="OMA" id="MNGRMLN"/>
<feature type="region of interest" description="Disordered" evidence="8">
    <location>
        <begin position="417"/>
        <end position="497"/>
    </location>
</feature>
<evidence type="ECO:0000256" key="5">
    <source>
        <dbReference type="ARBA" id="ARBA00022884"/>
    </source>
</evidence>
<dbReference type="GeneID" id="68113673"/>
<dbReference type="InterPro" id="IPR045305">
    <property type="entry name" value="RRM2_I_PABPs"/>
</dbReference>
<feature type="domain" description="RRM" evidence="9">
    <location>
        <begin position="6"/>
        <end position="84"/>
    </location>
</feature>
<feature type="compositionally biased region" description="Polar residues" evidence="8">
    <location>
        <begin position="476"/>
        <end position="497"/>
    </location>
</feature>
<evidence type="ECO:0000256" key="2">
    <source>
        <dbReference type="ARBA" id="ARBA00008557"/>
    </source>
</evidence>
<dbReference type="InterPro" id="IPR035979">
    <property type="entry name" value="RBD_domain_sf"/>
</dbReference>
<dbReference type="CDD" id="cd12380">
    <property type="entry name" value="RRM3_I_PABPs"/>
    <property type="match status" value="1"/>
</dbReference>
<feature type="domain" description="RRM" evidence="9">
    <location>
        <begin position="94"/>
        <end position="174"/>
    </location>
</feature>
<dbReference type="InterPro" id="IPR036053">
    <property type="entry name" value="PABP-dom"/>
</dbReference>
<dbReference type="Gene3D" id="1.10.1900.10">
    <property type="entry name" value="c-terminal domain of poly(a) binding protein"/>
    <property type="match status" value="1"/>
</dbReference>
<evidence type="ECO:0000313" key="12">
    <source>
        <dbReference type="Proteomes" id="UP000444721"/>
    </source>
</evidence>
<dbReference type="FunFam" id="3.30.70.330:FF:000091">
    <property type="entry name" value="Polyadenylate-binding protein"/>
    <property type="match status" value="1"/>
</dbReference>
<comment type="caution">
    <text evidence="11">The sequence shown here is derived from an EMBL/GenBank/DDBJ whole genome shotgun (WGS) entry which is preliminary data.</text>
</comment>
<dbReference type="GO" id="GO:0005737">
    <property type="term" value="C:cytoplasm"/>
    <property type="evidence" value="ECO:0007669"/>
    <property type="project" value="UniProtKB-SubCell"/>
</dbReference>
<dbReference type="SUPFAM" id="SSF63570">
    <property type="entry name" value="PABC (PABP) domain"/>
    <property type="match status" value="1"/>
</dbReference>
<dbReference type="Pfam" id="PF00076">
    <property type="entry name" value="RRM_1"/>
    <property type="match status" value="4"/>
</dbReference>
<dbReference type="EMBL" id="VFQX01000052">
    <property type="protein sequence ID" value="KAF0974423.1"/>
    <property type="molecule type" value="Genomic_DNA"/>
</dbReference>
<dbReference type="InterPro" id="IPR002004">
    <property type="entry name" value="PABP_HYD_C"/>
</dbReference>
<dbReference type="CDD" id="cd12379">
    <property type="entry name" value="RRM2_I_PABPs"/>
    <property type="match status" value="1"/>
</dbReference>
<dbReference type="Gene3D" id="3.30.70.330">
    <property type="match status" value="4"/>
</dbReference>
<evidence type="ECO:0000259" key="10">
    <source>
        <dbReference type="PROSITE" id="PS51309"/>
    </source>
</evidence>
<feature type="compositionally biased region" description="Low complexity" evidence="8">
    <location>
        <begin position="433"/>
        <end position="473"/>
    </location>
</feature>
<evidence type="ECO:0000256" key="8">
    <source>
        <dbReference type="SAM" id="MobiDB-lite"/>
    </source>
</evidence>
<dbReference type="PANTHER" id="PTHR24012">
    <property type="entry name" value="RNA BINDING PROTEIN"/>
    <property type="match status" value="1"/>
</dbReference>
<dbReference type="SMART" id="SM00360">
    <property type="entry name" value="RRM"/>
    <property type="match status" value="4"/>
</dbReference>
<name>A0A6A5B7R5_NAEFO</name>
<dbReference type="NCBIfam" id="TIGR01628">
    <property type="entry name" value="PABP-1234"/>
    <property type="match status" value="1"/>
</dbReference>
<dbReference type="Proteomes" id="UP000444721">
    <property type="component" value="Unassembled WGS sequence"/>
</dbReference>
<dbReference type="CDD" id="cd12378">
    <property type="entry name" value="RRM1_I_PABPs"/>
    <property type="match status" value="1"/>
</dbReference>
<evidence type="ECO:0000256" key="7">
    <source>
        <dbReference type="RuleBase" id="RU362004"/>
    </source>
</evidence>
<dbReference type="VEuPathDB" id="AmoebaDB:FDP41_006455"/>
<feature type="domain" description="PABC" evidence="10">
    <location>
        <begin position="496"/>
        <end position="573"/>
    </location>
</feature>
<keyword evidence="4" id="KW-0677">Repeat</keyword>
<keyword evidence="12" id="KW-1185">Reference proteome</keyword>
<dbReference type="FunFam" id="3.30.70.330:FF:000234">
    <property type="entry name" value="Polyadenylate-binding protein 5"/>
    <property type="match status" value="1"/>
</dbReference>
<dbReference type="InterPro" id="IPR006515">
    <property type="entry name" value="PABP_1234"/>
</dbReference>
<dbReference type="SUPFAM" id="SSF54928">
    <property type="entry name" value="RNA-binding domain, RBD"/>
    <property type="match status" value="3"/>
</dbReference>
<evidence type="ECO:0000313" key="11">
    <source>
        <dbReference type="EMBL" id="KAF0974423.1"/>
    </source>
</evidence>
<comment type="function">
    <text evidence="7">Binds the poly(A) tail of mRNA.</text>
</comment>
<dbReference type="VEuPathDB" id="AmoebaDB:NfTy_089800"/>
<dbReference type="Pfam" id="PF00658">
    <property type="entry name" value="MLLE"/>
    <property type="match status" value="1"/>
</dbReference>
<dbReference type="InterPro" id="IPR012677">
    <property type="entry name" value="Nucleotide-bd_a/b_plait_sf"/>
</dbReference>
<keyword evidence="5 6" id="KW-0694">RNA-binding</keyword>
<evidence type="ECO:0000256" key="6">
    <source>
        <dbReference type="PROSITE-ProRule" id="PRU00176"/>
    </source>
</evidence>
<dbReference type="PROSITE" id="PS51309">
    <property type="entry name" value="PABC"/>
    <property type="match status" value="1"/>
</dbReference>
<comment type="similarity">
    <text evidence="2 7">Belongs to the polyadenylate-binding protein type-1 family.</text>
</comment>
<dbReference type="FunFam" id="3.30.70.330:FF:000003">
    <property type="entry name" value="Polyadenylate-binding protein"/>
    <property type="match status" value="1"/>
</dbReference>
<dbReference type="InterPro" id="IPR000504">
    <property type="entry name" value="RRM_dom"/>
</dbReference>
<dbReference type="OrthoDB" id="19742at2759"/>
<gene>
    <name evidence="11" type="ORF">FDP41_006455</name>
</gene>
<feature type="domain" description="RRM" evidence="9">
    <location>
        <begin position="194"/>
        <end position="271"/>
    </location>
</feature>
<dbReference type="SMART" id="SM00517">
    <property type="entry name" value="PolyA"/>
    <property type="match status" value="1"/>
</dbReference>
<dbReference type="PROSITE" id="PS50102">
    <property type="entry name" value="RRM"/>
    <property type="match status" value="4"/>
</dbReference>
<keyword evidence="3 7" id="KW-0963">Cytoplasm</keyword>
<dbReference type="InterPro" id="IPR034364">
    <property type="entry name" value="PABP_RRM1"/>
</dbReference>